<dbReference type="GO" id="GO:0016491">
    <property type="term" value="F:oxidoreductase activity"/>
    <property type="evidence" value="ECO:0007669"/>
    <property type="project" value="InterPro"/>
</dbReference>
<dbReference type="EMBL" id="AP021857">
    <property type="protein sequence ID" value="BBO21049.1"/>
    <property type="molecule type" value="Genomic_DNA"/>
</dbReference>
<dbReference type="KEGG" id="ddz:DSYM_17480"/>
<name>A0A809R0A1_9PROT</name>
<dbReference type="PRINTS" id="PR00419">
    <property type="entry name" value="ADXRDTASE"/>
</dbReference>
<accession>A0A809R0A1</accession>
<proteinExistence type="predicted"/>
<dbReference type="Gene3D" id="3.50.50.60">
    <property type="entry name" value="FAD/NAD(P)-binding domain"/>
    <property type="match status" value="1"/>
</dbReference>
<dbReference type="SUPFAM" id="SSF51905">
    <property type="entry name" value="FAD/NAD(P)-binding domain"/>
    <property type="match status" value="1"/>
</dbReference>
<protein>
    <submittedName>
        <fullName evidence="2">Desaturase</fullName>
    </submittedName>
</protein>
<dbReference type="Proteomes" id="UP000662914">
    <property type="component" value="Chromosome"/>
</dbReference>
<dbReference type="PANTHER" id="PTHR42923:SF47">
    <property type="entry name" value="BLR3003 PROTEIN"/>
    <property type="match status" value="1"/>
</dbReference>
<dbReference type="PANTHER" id="PTHR42923">
    <property type="entry name" value="PROTOPORPHYRINOGEN OXIDASE"/>
    <property type="match status" value="1"/>
</dbReference>
<sequence>MRIAVIGAGYAGMAAASELAARGIPTTVFETSRTLGGRARRIESRGYPLDNGQHILIGAYTELLRLMRMVGADPEALLERLPLTLIYPRRLRLRAPRLPAPLHLAVALLTASGLSLGARLGAIRFMRAAQRAGFRLDRDIPFSELMVRHGQHEAVVRYLWQPLCTSALNTPPQEASAQVFLNVLRDSLAAARQASDLLLPRTDFSALFPEPAERFLLARGGEVLRGAAIRSIDWNPYGFTLEGDAGGRSFTHVVAAVAPYHLPRLAARLPRLQPVLDDIAALAYEPILTAYLGYPRPVRLPGPMVGVGGTAHFLFQHAPDTLAAVTSAGGPHLALPHGELVERIHAEVCGVVGDAPGPAWSQVIVEKRATFACRPGVRRPACETPLANFYLCGDYVASDYPATLEAAVRSGVACARLISSQAGRRPA</sequence>
<organism evidence="2 3">
    <name type="scientific">Candidatus Desulfobacillus denitrificans</name>
    <dbReference type="NCBI Taxonomy" id="2608985"/>
    <lineage>
        <taxon>Bacteria</taxon>
        <taxon>Pseudomonadati</taxon>
        <taxon>Pseudomonadota</taxon>
        <taxon>Betaproteobacteria</taxon>
        <taxon>Candidatus Desulfobacillus</taxon>
    </lineage>
</organism>
<feature type="domain" description="Amine oxidase" evidence="1">
    <location>
        <begin position="11"/>
        <end position="418"/>
    </location>
</feature>
<dbReference type="InterPro" id="IPR002937">
    <property type="entry name" value="Amino_oxidase"/>
</dbReference>
<gene>
    <name evidence="2" type="ORF">DSYM_17480</name>
</gene>
<evidence type="ECO:0000313" key="3">
    <source>
        <dbReference type="Proteomes" id="UP000662914"/>
    </source>
</evidence>
<dbReference type="AlphaFoldDB" id="A0A809R0A1"/>
<dbReference type="InterPro" id="IPR050464">
    <property type="entry name" value="Zeta_carotene_desat/Oxidored"/>
</dbReference>
<evidence type="ECO:0000313" key="2">
    <source>
        <dbReference type="EMBL" id="BBO21049.1"/>
    </source>
</evidence>
<reference evidence="2" key="1">
    <citation type="journal article" name="DNA Res.">
        <title>The physiological potential of anammox bacteria as revealed by their core genome structure.</title>
        <authorList>
            <person name="Okubo T."/>
            <person name="Toyoda A."/>
            <person name="Fukuhara K."/>
            <person name="Uchiyama I."/>
            <person name="Harigaya Y."/>
            <person name="Kuroiwa M."/>
            <person name="Suzuki T."/>
            <person name="Murakami Y."/>
            <person name="Suwa Y."/>
            <person name="Takami H."/>
        </authorList>
    </citation>
    <scope>NUCLEOTIDE SEQUENCE</scope>
    <source>
        <strain evidence="2">317325-3</strain>
    </source>
</reference>
<dbReference type="Pfam" id="PF01593">
    <property type="entry name" value="Amino_oxidase"/>
    <property type="match status" value="1"/>
</dbReference>
<dbReference type="InterPro" id="IPR036188">
    <property type="entry name" value="FAD/NAD-bd_sf"/>
</dbReference>
<dbReference type="NCBIfam" id="TIGR03467">
    <property type="entry name" value="HpnE"/>
    <property type="match status" value="1"/>
</dbReference>
<evidence type="ECO:0000259" key="1">
    <source>
        <dbReference type="Pfam" id="PF01593"/>
    </source>
</evidence>
<dbReference type="InterPro" id="IPR017830">
    <property type="entry name" value="SQase_HpnE"/>
</dbReference>